<dbReference type="GO" id="GO:0005886">
    <property type="term" value="C:plasma membrane"/>
    <property type="evidence" value="ECO:0007669"/>
    <property type="project" value="UniProtKB-SubCell"/>
</dbReference>
<dbReference type="AlphaFoldDB" id="A0A8D1WMH4"/>
<dbReference type="Ensembl" id="ENSSSCT00060097132.1">
    <property type="protein sequence ID" value="ENSSSCP00060042114.1"/>
    <property type="gene ID" value="ENSSSCG00060070727.1"/>
</dbReference>
<evidence type="ECO:0000259" key="4">
    <source>
        <dbReference type="Pfam" id="PF00326"/>
    </source>
</evidence>
<dbReference type="PANTHER" id="PTHR11731:SF21">
    <property type="entry name" value="INACTIVE DIPEPTIDYL PEPTIDASE 10"/>
    <property type="match status" value="1"/>
</dbReference>
<evidence type="ECO:0000256" key="1">
    <source>
        <dbReference type="ARBA" id="ARBA00004401"/>
    </source>
</evidence>
<accession>A0A8D1WMH4</accession>
<evidence type="ECO:0008006" key="8">
    <source>
        <dbReference type="Google" id="ProtNLM"/>
    </source>
</evidence>
<dbReference type="InterPro" id="IPR050278">
    <property type="entry name" value="Serine_Prot_S9B/DPPIV"/>
</dbReference>
<dbReference type="Pfam" id="PF00930">
    <property type="entry name" value="DPPIV_N"/>
    <property type="match status" value="1"/>
</dbReference>
<evidence type="ECO:0000313" key="6">
    <source>
        <dbReference type="Ensembl" id="ENSSSCP00060042114.1"/>
    </source>
</evidence>
<evidence type="ECO:0000259" key="5">
    <source>
        <dbReference type="Pfam" id="PF00930"/>
    </source>
</evidence>
<dbReference type="FunFam" id="3.40.50.1820:FF:000003">
    <property type="entry name" value="Dipeptidyl peptidase 4"/>
    <property type="match status" value="1"/>
</dbReference>
<keyword evidence="2" id="KW-0812">Transmembrane</keyword>
<protein>
    <recommendedName>
        <fullName evidence="8">Inactive dipeptidyl peptidase 10</fullName>
    </recommendedName>
</protein>
<dbReference type="SUPFAM" id="SSF53474">
    <property type="entry name" value="alpha/beta-Hydrolases"/>
    <property type="match status" value="1"/>
</dbReference>
<dbReference type="GO" id="GO:0006508">
    <property type="term" value="P:proteolysis"/>
    <property type="evidence" value="ECO:0007669"/>
    <property type="project" value="InterPro"/>
</dbReference>
<dbReference type="Proteomes" id="UP000694723">
    <property type="component" value="Unplaced"/>
</dbReference>
<name>A0A8D1WMH4_PIG</name>
<dbReference type="PANTHER" id="PTHR11731">
    <property type="entry name" value="PROTEASE FAMILY S9B,C DIPEPTIDYL-PEPTIDASE IV-RELATED"/>
    <property type="match status" value="1"/>
</dbReference>
<proteinExistence type="predicted"/>
<dbReference type="GO" id="GO:0008236">
    <property type="term" value="F:serine-type peptidase activity"/>
    <property type="evidence" value="ECO:0007669"/>
    <property type="project" value="InterPro"/>
</dbReference>
<organism evidence="6 7">
    <name type="scientific">Sus scrofa</name>
    <name type="common">Pig</name>
    <dbReference type="NCBI Taxonomy" id="9823"/>
    <lineage>
        <taxon>Eukaryota</taxon>
        <taxon>Metazoa</taxon>
        <taxon>Chordata</taxon>
        <taxon>Craniata</taxon>
        <taxon>Vertebrata</taxon>
        <taxon>Euteleostomi</taxon>
        <taxon>Mammalia</taxon>
        <taxon>Eutheria</taxon>
        <taxon>Laurasiatheria</taxon>
        <taxon>Artiodactyla</taxon>
        <taxon>Suina</taxon>
        <taxon>Suidae</taxon>
        <taxon>Sus</taxon>
    </lineage>
</organism>
<feature type="domain" description="Dipeptidylpeptidase IV N-terminal" evidence="5">
    <location>
        <begin position="25"/>
        <end position="345"/>
    </location>
</feature>
<keyword evidence="2" id="KW-0735">Signal-anchor</keyword>
<dbReference type="InterPro" id="IPR002469">
    <property type="entry name" value="Peptidase_S9B_N"/>
</dbReference>
<keyword evidence="3" id="KW-0325">Glycoprotein</keyword>
<feature type="domain" description="Peptidase S9 prolyl oligopeptidase catalytic" evidence="4">
    <location>
        <begin position="427"/>
        <end position="629"/>
    </location>
</feature>
<dbReference type="Gene3D" id="2.140.10.30">
    <property type="entry name" value="Dipeptidylpeptidase IV, N-terminal domain"/>
    <property type="match status" value="1"/>
</dbReference>
<dbReference type="SUPFAM" id="SSF82171">
    <property type="entry name" value="DPP6 N-terminal domain-like"/>
    <property type="match status" value="1"/>
</dbReference>
<evidence type="ECO:0000313" key="7">
    <source>
        <dbReference type="Proteomes" id="UP000694723"/>
    </source>
</evidence>
<evidence type="ECO:0000256" key="3">
    <source>
        <dbReference type="ARBA" id="ARBA00023180"/>
    </source>
</evidence>
<evidence type="ECO:0000256" key="2">
    <source>
        <dbReference type="ARBA" id="ARBA00022968"/>
    </source>
</evidence>
<reference evidence="6" key="1">
    <citation type="submission" date="2025-08" db="UniProtKB">
        <authorList>
            <consortium name="Ensembl"/>
        </authorList>
    </citation>
    <scope>IDENTIFICATION</scope>
</reference>
<dbReference type="Gene3D" id="3.40.50.1820">
    <property type="entry name" value="alpha/beta hydrolase"/>
    <property type="match status" value="1"/>
</dbReference>
<dbReference type="Pfam" id="PF00326">
    <property type="entry name" value="Peptidase_S9"/>
    <property type="match status" value="1"/>
</dbReference>
<sequence length="642" mass="73149">MTNCPTKFLVEVSICSHKTIYLFSREVWELNPPEVEDSILQYAAWGVQGQQLIYIFENNIYYQPDIKSSSLRLTSSGKEGIIFNGIADWLYEEELLHSHIAHWWSPDGERLAFLMINDSLVPNMVIPRFTGALYPKGKQYPYPKAGQVNPTIKLYVVNLYGPTHTLELMPPDSFKSREYYITMVKWVSNTKTVVRWLNRPQNISILTVCETTTGACSRIVICSSLDGSKFFMTVPVKQGGRGEFHHIAMFLVQSKSEQIIVRHLTSGNWEVIKILAYDESTQKIYFLSTESSPRGRQLYSASTEGLLNRQCISCNFMKEQCTYFGASFSPMNQHFLLFCKGPGVPVVSLHSTDNPTKYFILENNSMLKDTILKKKIVKSEIKTLHIDDYELPLQLSFPKDFTDRNQYALLLIMDEEPGGQLVTDKFHVDWDSVLVDTDNVIIARFDGRGSGFQGLKILQEIHRRLGSVDVKDQIAAVKFLLKQPYIDSKRLSIFGKGYGGYIASMILKSDEKLFKCGSVIAPIVDLKLYASAFSERYLGLPSKEESTYQASSVLHNIHGLKEENILIIHGTADTKVHFQHSAELIKHLIKAGVNYTMQVYPDEGHNVSEKSKYHLYSTILRFFSDCLKEEIPLLPQEPEEDE</sequence>
<dbReference type="InterPro" id="IPR029058">
    <property type="entry name" value="AB_hydrolase_fold"/>
</dbReference>
<dbReference type="InterPro" id="IPR001375">
    <property type="entry name" value="Peptidase_S9_cat"/>
</dbReference>
<comment type="subcellular location">
    <subcellularLocation>
        <location evidence="1">Cell membrane</location>
        <topology evidence="1">Single-pass type II membrane protein</topology>
    </subcellularLocation>
</comment>